<evidence type="ECO:0000256" key="5">
    <source>
        <dbReference type="ARBA" id="ARBA00023136"/>
    </source>
</evidence>
<organism evidence="8 9">
    <name type="scientific">Marinomonas algarum</name>
    <dbReference type="NCBI Taxonomy" id="2883105"/>
    <lineage>
        <taxon>Bacteria</taxon>
        <taxon>Pseudomonadati</taxon>
        <taxon>Pseudomonadota</taxon>
        <taxon>Gammaproteobacteria</taxon>
        <taxon>Oceanospirillales</taxon>
        <taxon>Oceanospirillaceae</taxon>
        <taxon>Marinomonas</taxon>
    </lineage>
</organism>
<dbReference type="RefSeq" id="WP_226753459.1">
    <property type="nucleotide sequence ID" value="NZ_JAJATW010000003.1"/>
</dbReference>
<dbReference type="GO" id="GO:0043190">
    <property type="term" value="C:ATP-binding cassette (ABC) transporter complex"/>
    <property type="evidence" value="ECO:0007669"/>
    <property type="project" value="InterPro"/>
</dbReference>
<reference evidence="8" key="1">
    <citation type="submission" date="2021-10" db="EMBL/GenBank/DDBJ databases">
        <title>Marinomonas pontica sp. nov., isolated from the Black Sea.</title>
        <authorList>
            <person name="Zhao L.-H."/>
            <person name="Xue J.-H."/>
        </authorList>
    </citation>
    <scope>NUCLEOTIDE SEQUENCE</scope>
    <source>
        <strain evidence="8">E8</strain>
    </source>
</reference>
<accession>A0A9X1LC34</accession>
<dbReference type="AlphaFoldDB" id="A0A9X1LC34"/>
<feature type="transmembrane region" description="Helical" evidence="7">
    <location>
        <begin position="21"/>
        <end position="41"/>
    </location>
</feature>
<comment type="similarity">
    <text evidence="2 6">Belongs to the ABC-3 integral membrane protein family.</text>
</comment>
<comment type="subcellular location">
    <subcellularLocation>
        <location evidence="6">Cell membrane</location>
        <topology evidence="6">Multi-pass membrane protein</topology>
    </subcellularLocation>
    <subcellularLocation>
        <location evidence="1">Membrane</location>
        <topology evidence="1">Multi-pass membrane protein</topology>
    </subcellularLocation>
</comment>
<dbReference type="PANTHER" id="PTHR30477">
    <property type="entry name" value="ABC-TRANSPORTER METAL-BINDING PROTEIN"/>
    <property type="match status" value="1"/>
</dbReference>
<gene>
    <name evidence="8" type="ORF">LG368_04115</name>
</gene>
<sequence>MLANIHSWFQAGVDAGLLPNIFSYGFVVNAFIACLMIGPLLGALGTLVVVKRLAFLSEAVGHSALTGVSIGILMGEPVTEPWISLFAFSILFAISLQWVRGRTTVPYDALIGVFLAFALALGAALLMFVAKKINAHLVEQVLFGSILTASAYDLIILSVISVAVLILAFTASNQAFLNALSPDIAKARRIRVTLHDYGFVLLIALITVAAVKIIGAILVGALLLIPAASARLIASDLRSMVGYSMLIATTSALTGVLLPMQMKWAIGTGPAIILAACTWFVFAICLYSFRKRSTAICA</sequence>
<dbReference type="SUPFAM" id="SSF81345">
    <property type="entry name" value="ABC transporter involved in vitamin B12 uptake, BtuC"/>
    <property type="match status" value="1"/>
</dbReference>
<feature type="transmembrane region" description="Helical" evidence="7">
    <location>
        <begin position="111"/>
        <end position="130"/>
    </location>
</feature>
<dbReference type="Gene3D" id="1.10.3470.10">
    <property type="entry name" value="ABC transporter involved in vitamin B12 uptake, BtuC"/>
    <property type="match status" value="1"/>
</dbReference>
<feature type="transmembrane region" description="Helical" evidence="7">
    <location>
        <begin position="197"/>
        <end position="225"/>
    </location>
</feature>
<feature type="transmembrane region" description="Helical" evidence="7">
    <location>
        <begin position="237"/>
        <end position="258"/>
    </location>
</feature>
<dbReference type="InterPro" id="IPR001626">
    <property type="entry name" value="ABC_TroCD"/>
</dbReference>
<feature type="transmembrane region" description="Helical" evidence="7">
    <location>
        <begin position="82"/>
        <end position="99"/>
    </location>
</feature>
<evidence type="ECO:0000313" key="8">
    <source>
        <dbReference type="EMBL" id="MCB5161082.1"/>
    </source>
</evidence>
<evidence type="ECO:0000256" key="4">
    <source>
        <dbReference type="ARBA" id="ARBA00022989"/>
    </source>
</evidence>
<dbReference type="GO" id="GO:0055085">
    <property type="term" value="P:transmembrane transport"/>
    <property type="evidence" value="ECO:0007669"/>
    <property type="project" value="InterPro"/>
</dbReference>
<keyword evidence="6" id="KW-0813">Transport</keyword>
<evidence type="ECO:0000256" key="6">
    <source>
        <dbReference type="RuleBase" id="RU003943"/>
    </source>
</evidence>
<evidence type="ECO:0000256" key="1">
    <source>
        <dbReference type="ARBA" id="ARBA00004141"/>
    </source>
</evidence>
<dbReference type="GO" id="GO:0010043">
    <property type="term" value="P:response to zinc ion"/>
    <property type="evidence" value="ECO:0007669"/>
    <property type="project" value="TreeGrafter"/>
</dbReference>
<dbReference type="Proteomes" id="UP001139095">
    <property type="component" value="Unassembled WGS sequence"/>
</dbReference>
<keyword evidence="9" id="KW-1185">Reference proteome</keyword>
<dbReference type="EMBL" id="JAJATW010000003">
    <property type="protein sequence ID" value="MCB5161082.1"/>
    <property type="molecule type" value="Genomic_DNA"/>
</dbReference>
<dbReference type="PANTHER" id="PTHR30477:SF18">
    <property type="entry name" value="METAL TRANSPORT SYSTEM MEMBRANE PROTEIN CT_417-RELATED"/>
    <property type="match status" value="1"/>
</dbReference>
<keyword evidence="5 7" id="KW-0472">Membrane</keyword>
<comment type="caution">
    <text evidence="8">The sequence shown here is derived from an EMBL/GenBank/DDBJ whole genome shotgun (WGS) entry which is preliminary data.</text>
</comment>
<proteinExistence type="inferred from homology"/>
<feature type="transmembrane region" description="Helical" evidence="7">
    <location>
        <begin position="53"/>
        <end position="75"/>
    </location>
</feature>
<protein>
    <submittedName>
        <fullName evidence="8">Metal ABC transporter permease</fullName>
    </submittedName>
</protein>
<evidence type="ECO:0000256" key="3">
    <source>
        <dbReference type="ARBA" id="ARBA00022692"/>
    </source>
</evidence>
<evidence type="ECO:0000313" key="9">
    <source>
        <dbReference type="Proteomes" id="UP001139095"/>
    </source>
</evidence>
<keyword evidence="3 6" id="KW-0812">Transmembrane</keyword>
<feature type="transmembrane region" description="Helical" evidence="7">
    <location>
        <begin position="264"/>
        <end position="289"/>
    </location>
</feature>
<evidence type="ECO:0000256" key="7">
    <source>
        <dbReference type="SAM" id="Phobius"/>
    </source>
</evidence>
<feature type="transmembrane region" description="Helical" evidence="7">
    <location>
        <begin position="151"/>
        <end position="177"/>
    </location>
</feature>
<name>A0A9X1LC34_9GAMM</name>
<dbReference type="InterPro" id="IPR037294">
    <property type="entry name" value="ABC_BtuC-like"/>
</dbReference>
<keyword evidence="4 7" id="KW-1133">Transmembrane helix</keyword>
<dbReference type="Pfam" id="PF00950">
    <property type="entry name" value="ABC-3"/>
    <property type="match status" value="1"/>
</dbReference>
<evidence type="ECO:0000256" key="2">
    <source>
        <dbReference type="ARBA" id="ARBA00008034"/>
    </source>
</evidence>